<evidence type="ECO:0000313" key="4">
    <source>
        <dbReference type="EMBL" id="OJD33471.1"/>
    </source>
</evidence>
<keyword evidence="2" id="KW-1133">Transmembrane helix</keyword>
<feature type="transmembrane region" description="Helical" evidence="2">
    <location>
        <begin position="461"/>
        <end position="482"/>
    </location>
</feature>
<protein>
    <submittedName>
        <fullName evidence="4">Lccl domain containing protein</fullName>
    </submittedName>
</protein>
<reference evidence="4 5" key="1">
    <citation type="submission" date="2016-10" db="EMBL/GenBank/DDBJ databases">
        <title>Proteomics and genomics reveal pathogen-plant mechanisms compatible with a hemibiotrophic lifestyle of Diplodia corticola.</title>
        <authorList>
            <person name="Fernandes I."/>
            <person name="De Jonge R."/>
            <person name="Van De Peer Y."/>
            <person name="Devreese B."/>
            <person name="Alves A."/>
            <person name="Esteves A.C."/>
        </authorList>
    </citation>
    <scope>NUCLEOTIDE SEQUENCE [LARGE SCALE GENOMIC DNA]</scope>
    <source>
        <strain evidence="4 5">CBS 112549</strain>
    </source>
</reference>
<dbReference type="SUPFAM" id="SSF69848">
    <property type="entry name" value="LCCL domain"/>
    <property type="match status" value="1"/>
</dbReference>
<organism evidence="4 5">
    <name type="scientific">Diplodia corticola</name>
    <dbReference type="NCBI Taxonomy" id="236234"/>
    <lineage>
        <taxon>Eukaryota</taxon>
        <taxon>Fungi</taxon>
        <taxon>Dikarya</taxon>
        <taxon>Ascomycota</taxon>
        <taxon>Pezizomycotina</taxon>
        <taxon>Dothideomycetes</taxon>
        <taxon>Dothideomycetes incertae sedis</taxon>
        <taxon>Botryosphaeriales</taxon>
        <taxon>Botryosphaeriaceae</taxon>
        <taxon>Diplodia</taxon>
    </lineage>
</organism>
<dbReference type="PANTHER" id="PTHR31331:SF8">
    <property type="entry name" value="LCCL DOMAIN PROTEIN (AFU_ORTHOLOGUE AFUA_5G02970)"/>
    <property type="match status" value="1"/>
</dbReference>
<feature type="transmembrane region" description="Helical" evidence="2">
    <location>
        <begin position="154"/>
        <end position="172"/>
    </location>
</feature>
<accession>A0A1J9RYP2</accession>
<dbReference type="RefSeq" id="XP_020129731.1">
    <property type="nucleotide sequence ID" value="XM_020273913.1"/>
</dbReference>
<dbReference type="SMART" id="SM00603">
    <property type="entry name" value="LCCL"/>
    <property type="match status" value="1"/>
</dbReference>
<evidence type="ECO:0000256" key="2">
    <source>
        <dbReference type="SAM" id="Phobius"/>
    </source>
</evidence>
<keyword evidence="2" id="KW-0812">Transmembrane</keyword>
<dbReference type="STRING" id="236234.A0A1J9RYP2"/>
<dbReference type="InterPro" id="IPR004043">
    <property type="entry name" value="LCCL"/>
</dbReference>
<dbReference type="PROSITE" id="PS50820">
    <property type="entry name" value="LCCL"/>
    <property type="match status" value="1"/>
</dbReference>
<dbReference type="Pfam" id="PF03815">
    <property type="entry name" value="LCCL"/>
    <property type="match status" value="1"/>
</dbReference>
<feature type="region of interest" description="Disordered" evidence="1">
    <location>
        <begin position="1"/>
        <end position="90"/>
    </location>
</feature>
<dbReference type="Gene3D" id="2.170.130.20">
    <property type="entry name" value="LCCL-like domain"/>
    <property type="match status" value="1"/>
</dbReference>
<feature type="compositionally biased region" description="Low complexity" evidence="1">
    <location>
        <begin position="66"/>
        <end position="76"/>
    </location>
</feature>
<evidence type="ECO:0000313" key="5">
    <source>
        <dbReference type="Proteomes" id="UP000183809"/>
    </source>
</evidence>
<dbReference type="AlphaFoldDB" id="A0A1J9RYP2"/>
<dbReference type="Proteomes" id="UP000183809">
    <property type="component" value="Unassembled WGS sequence"/>
</dbReference>
<feature type="transmembrane region" description="Helical" evidence="2">
    <location>
        <begin position="488"/>
        <end position="508"/>
    </location>
</feature>
<dbReference type="OrthoDB" id="441660at2759"/>
<keyword evidence="2" id="KW-0472">Membrane</keyword>
<feature type="transmembrane region" description="Helical" evidence="2">
    <location>
        <begin position="387"/>
        <end position="405"/>
    </location>
</feature>
<dbReference type="EMBL" id="MNUE01000030">
    <property type="protein sequence ID" value="OJD33471.1"/>
    <property type="molecule type" value="Genomic_DNA"/>
</dbReference>
<dbReference type="PANTHER" id="PTHR31331">
    <property type="entry name" value="LCCL DOMAIN PROTEIN (AFU_ORTHOLOGUE AFUA_5G08630)"/>
    <property type="match status" value="1"/>
</dbReference>
<comment type="caution">
    <text evidence="4">The sequence shown here is derived from an EMBL/GenBank/DDBJ whole genome shotgun (WGS) entry which is preliminary data.</text>
</comment>
<feature type="transmembrane region" description="Helical" evidence="2">
    <location>
        <begin position="536"/>
        <end position="555"/>
    </location>
</feature>
<feature type="domain" description="LCCL" evidence="3">
    <location>
        <begin position="186"/>
        <end position="312"/>
    </location>
</feature>
<name>A0A1J9RYP2_9PEZI</name>
<evidence type="ECO:0000256" key="1">
    <source>
        <dbReference type="SAM" id="MobiDB-lite"/>
    </source>
</evidence>
<dbReference type="InterPro" id="IPR036609">
    <property type="entry name" value="LCCL_sf"/>
</dbReference>
<gene>
    <name evidence="4" type="ORF">BKCO1_3000034</name>
</gene>
<feature type="compositionally biased region" description="Basic and acidic residues" evidence="1">
    <location>
        <begin position="9"/>
        <end position="24"/>
    </location>
</feature>
<evidence type="ECO:0000259" key="3">
    <source>
        <dbReference type="PROSITE" id="PS50820"/>
    </source>
</evidence>
<feature type="transmembrane region" description="Helical" evidence="2">
    <location>
        <begin position="335"/>
        <end position="353"/>
    </location>
</feature>
<keyword evidence="5" id="KW-1185">Reference proteome</keyword>
<dbReference type="GeneID" id="31014174"/>
<sequence length="679" mass="75529">MDGWWTKFGGDESHELPGRREHGRAARHGRRQHQHADNPPASDAGHMSPPYQDSEGLQAEYRDDATSTVDSDATATNNNHAEPYSYDDVDELLAPPSPPSYVPKPVSRVVDSVATWIKGPQPPRPYKITPFFPAAQTALPRLLDTYLPKRKHKAWLLVAFYALWLLCFSLVLRKSAFSTEIGEYGSPVRLTCLSRFWSDNNGCGLNGDNCRPFGNNSFPFRCPANCKRVEVVNPHAVGDQEVNYRSLVIGGPTEGAGEDDVESTIYRGDSFICGSAIHAGFVSNKAGGCGVVSRIGTRSGYPSSNHHGINSIGFDSYFPLSYTFVEGTASQCKDLRWSLFAVSLTFTVLLSLFTTSPPVFFPSIFFGIFFHVALASDPPDLTDYHALISIALGRFLPAAFCAFVMYKFSVRPTLAGLTAQFEKTILWLGGCWVGALNNYTFDKIPIQRLTPHDIKQQPGAVPALIIIVLSLFFIALGQAYAFRVEGRLPRYLVIYGIMAGCILALVAVPQMNVRIHHYILALLLIPGTSMQNRPSLLYQGILVGLFINGIARWGFDSILQTPFELRQDAHLGTLLPEILPPVIHNVQDTYHSLMPNITFQWQLPLPEKYDGVSILVNDVERFRAYLDEDKTSFTWVRQDIELPEYFRFAYMNGRRAGDYTKAGKWTAEGGWQHMKPGAG</sequence>
<proteinExistence type="predicted"/>
<dbReference type="InterPro" id="IPR051957">
    <property type="entry name" value="CRISP-LCCL_domain"/>
</dbReference>